<comment type="caution">
    <text evidence="4">The sequence shown here is derived from an EMBL/GenBank/DDBJ whole genome shotgun (WGS) entry which is preliminary data.</text>
</comment>
<dbReference type="GO" id="GO:0000166">
    <property type="term" value="F:nucleotide binding"/>
    <property type="evidence" value="ECO:0007669"/>
    <property type="project" value="InterPro"/>
</dbReference>
<dbReference type="InterPro" id="IPR050463">
    <property type="entry name" value="Gfo/Idh/MocA_oxidrdct_glycsds"/>
</dbReference>
<dbReference type="Proteomes" id="UP000316095">
    <property type="component" value="Unassembled WGS sequence"/>
</dbReference>
<dbReference type="InterPro" id="IPR036291">
    <property type="entry name" value="NAD(P)-bd_dom_sf"/>
</dbReference>
<evidence type="ECO:0000313" key="4">
    <source>
        <dbReference type="EMBL" id="TWT62891.1"/>
    </source>
</evidence>
<dbReference type="GO" id="GO:0050606">
    <property type="term" value="F:4-carboxy-2-hydroxymuconate semialdehyde hemiacetal dehydrogenase activity"/>
    <property type="evidence" value="ECO:0007669"/>
    <property type="project" value="UniProtKB-EC"/>
</dbReference>
<gene>
    <name evidence="4" type="primary">ligC_1</name>
    <name evidence="4" type="ORF">Pan54_36370</name>
</gene>
<keyword evidence="5" id="KW-1185">Reference proteome</keyword>
<dbReference type="Pfam" id="PF01408">
    <property type="entry name" value="GFO_IDH_MocA"/>
    <property type="match status" value="1"/>
</dbReference>
<dbReference type="AlphaFoldDB" id="A0A5C5XKE1"/>
<evidence type="ECO:0000256" key="1">
    <source>
        <dbReference type="ARBA" id="ARBA00023002"/>
    </source>
</evidence>
<reference evidence="4 5" key="1">
    <citation type="submission" date="2019-02" db="EMBL/GenBank/DDBJ databases">
        <title>Deep-cultivation of Planctomycetes and their phenomic and genomic characterization uncovers novel biology.</title>
        <authorList>
            <person name="Wiegand S."/>
            <person name="Jogler M."/>
            <person name="Boedeker C."/>
            <person name="Pinto D."/>
            <person name="Vollmers J."/>
            <person name="Rivas-Marin E."/>
            <person name="Kohn T."/>
            <person name="Peeters S.H."/>
            <person name="Heuer A."/>
            <person name="Rast P."/>
            <person name="Oberbeckmann S."/>
            <person name="Bunk B."/>
            <person name="Jeske O."/>
            <person name="Meyerdierks A."/>
            <person name="Storesund J.E."/>
            <person name="Kallscheuer N."/>
            <person name="Luecker S."/>
            <person name="Lage O.M."/>
            <person name="Pohl T."/>
            <person name="Merkel B.J."/>
            <person name="Hornburger P."/>
            <person name="Mueller R.-W."/>
            <person name="Bruemmer F."/>
            <person name="Labrenz M."/>
            <person name="Spormann A.M."/>
            <person name="Op Den Camp H."/>
            <person name="Overmann J."/>
            <person name="Amann R."/>
            <person name="Jetten M.S.M."/>
            <person name="Mascher T."/>
            <person name="Medema M.H."/>
            <person name="Devos D.P."/>
            <person name="Kaster A.-K."/>
            <person name="Ovreas L."/>
            <person name="Rohde M."/>
            <person name="Galperin M.Y."/>
            <person name="Jogler C."/>
        </authorList>
    </citation>
    <scope>NUCLEOTIDE SEQUENCE [LARGE SCALE GENOMIC DNA]</scope>
    <source>
        <strain evidence="4 5">Pan54</strain>
    </source>
</reference>
<keyword evidence="1 4" id="KW-0560">Oxidoreductase</keyword>
<evidence type="ECO:0000313" key="5">
    <source>
        <dbReference type="Proteomes" id="UP000316095"/>
    </source>
</evidence>
<feature type="domain" description="Gfo/Idh/MocA-like oxidoreductase N-terminal" evidence="2">
    <location>
        <begin position="16"/>
        <end position="130"/>
    </location>
</feature>
<dbReference type="EC" id="1.1.1.312" evidence="4"/>
<evidence type="ECO:0000259" key="2">
    <source>
        <dbReference type="Pfam" id="PF01408"/>
    </source>
</evidence>
<dbReference type="PANTHER" id="PTHR43818">
    <property type="entry name" value="BCDNA.GH03377"/>
    <property type="match status" value="1"/>
</dbReference>
<accession>A0A5C5XKE1</accession>
<dbReference type="InterPro" id="IPR000683">
    <property type="entry name" value="Gfo/Idh/MocA-like_OxRdtase_N"/>
</dbReference>
<dbReference type="SUPFAM" id="SSF51735">
    <property type="entry name" value="NAD(P)-binding Rossmann-fold domains"/>
    <property type="match status" value="1"/>
</dbReference>
<sequence>MNNGQERLHNSVSDSLKIGLIGAGQNTCQKHIPGLQAIPGVTLQAVCNSHEESTRNVANRFGIPEQFSDWKDVVNSSDVDAIVIGTWPNLHCEITCAALEAGKHVLTEARMARNLDEAKQMLDASRQHAQLTSMVVPSPFGLKFGPYMDSLIERRFLGDLREVVVIGADDTHWDFSQHLHPRQDRELSGNNVLHLGILHETLSRWAPTTTRVMAQGKIFETERSLENSPEMAKVTVPDSLHVMTQLEGGARGIYHLSGISLFGPGHHIHLYGTEGTIKLRFDLKSGLKETLLCGRIGEDSMTPLELPAEKLGKWQVEADFIAAIRGEKPVTLNSFETAMDYMKFTEAVHQSYTQGVAVEVASL</sequence>
<dbReference type="PANTHER" id="PTHR43818:SF11">
    <property type="entry name" value="BCDNA.GH03377"/>
    <property type="match status" value="1"/>
</dbReference>
<dbReference type="EMBL" id="SJPG01000001">
    <property type="protein sequence ID" value="TWT62891.1"/>
    <property type="molecule type" value="Genomic_DNA"/>
</dbReference>
<organism evidence="4 5">
    <name type="scientific">Rubinisphaera italica</name>
    <dbReference type="NCBI Taxonomy" id="2527969"/>
    <lineage>
        <taxon>Bacteria</taxon>
        <taxon>Pseudomonadati</taxon>
        <taxon>Planctomycetota</taxon>
        <taxon>Planctomycetia</taxon>
        <taxon>Planctomycetales</taxon>
        <taxon>Planctomycetaceae</taxon>
        <taxon>Rubinisphaera</taxon>
    </lineage>
</organism>
<dbReference type="SUPFAM" id="SSF55347">
    <property type="entry name" value="Glyceraldehyde-3-phosphate dehydrogenase-like, C-terminal domain"/>
    <property type="match status" value="1"/>
</dbReference>
<evidence type="ECO:0000259" key="3">
    <source>
        <dbReference type="Pfam" id="PF22725"/>
    </source>
</evidence>
<dbReference type="InterPro" id="IPR055170">
    <property type="entry name" value="GFO_IDH_MocA-like_dom"/>
</dbReference>
<proteinExistence type="predicted"/>
<dbReference type="Gene3D" id="3.30.360.10">
    <property type="entry name" value="Dihydrodipicolinate Reductase, domain 2"/>
    <property type="match status" value="1"/>
</dbReference>
<dbReference type="Gene3D" id="3.40.50.720">
    <property type="entry name" value="NAD(P)-binding Rossmann-like Domain"/>
    <property type="match status" value="1"/>
</dbReference>
<feature type="domain" description="GFO/IDH/MocA-like oxidoreductase" evidence="3">
    <location>
        <begin position="149"/>
        <end position="277"/>
    </location>
</feature>
<dbReference type="Pfam" id="PF22725">
    <property type="entry name" value="GFO_IDH_MocA_C3"/>
    <property type="match status" value="1"/>
</dbReference>
<name>A0A5C5XKE1_9PLAN</name>
<protein>
    <submittedName>
        <fullName evidence="4">4-carboxy-2-hydroxymuconate-6-semialdehyde dehydrogenase</fullName>
        <ecNumber evidence="4">1.1.1.312</ecNumber>
    </submittedName>
</protein>